<organism evidence="2 3">
    <name type="scientific">Araneus ventricosus</name>
    <name type="common">Orbweaver spider</name>
    <name type="synonym">Epeira ventricosa</name>
    <dbReference type="NCBI Taxonomy" id="182803"/>
    <lineage>
        <taxon>Eukaryota</taxon>
        <taxon>Metazoa</taxon>
        <taxon>Ecdysozoa</taxon>
        <taxon>Arthropoda</taxon>
        <taxon>Chelicerata</taxon>
        <taxon>Arachnida</taxon>
        <taxon>Araneae</taxon>
        <taxon>Araneomorphae</taxon>
        <taxon>Entelegynae</taxon>
        <taxon>Araneoidea</taxon>
        <taxon>Araneidae</taxon>
        <taxon>Araneus</taxon>
    </lineage>
</organism>
<keyword evidence="3" id="KW-1185">Reference proteome</keyword>
<accession>A0A4Y2LXA3</accession>
<feature type="region of interest" description="Disordered" evidence="1">
    <location>
        <begin position="57"/>
        <end position="82"/>
    </location>
</feature>
<comment type="caution">
    <text evidence="2">The sequence shown here is derived from an EMBL/GenBank/DDBJ whole genome shotgun (WGS) entry which is preliminary data.</text>
</comment>
<sequence>MLLAATQPVARDPVTFKTDPKIQHSNNGPMIGIRSKSNRRSNINFLPFLPRRSLNPRFTRNKVRHTREGRPPPKNGSADCGRSNVREDRILLNPSYCIGLVQPTLNPARLQLHCSENVDKEAVEQWINEDSTFECCEVLSDDDIVSRVTCGSEETRNFEQCPESDEEILVTHKISR</sequence>
<dbReference type="Proteomes" id="UP000499080">
    <property type="component" value="Unassembled WGS sequence"/>
</dbReference>
<gene>
    <name evidence="2" type="ORF">AVEN_138605_1</name>
</gene>
<dbReference type="AlphaFoldDB" id="A0A4Y2LXA3"/>
<evidence type="ECO:0000313" key="3">
    <source>
        <dbReference type="Proteomes" id="UP000499080"/>
    </source>
</evidence>
<name>A0A4Y2LXA3_ARAVE</name>
<evidence type="ECO:0000256" key="1">
    <source>
        <dbReference type="SAM" id="MobiDB-lite"/>
    </source>
</evidence>
<dbReference type="EMBL" id="BGPR01006342">
    <property type="protein sequence ID" value="GBN18136.1"/>
    <property type="molecule type" value="Genomic_DNA"/>
</dbReference>
<protein>
    <submittedName>
        <fullName evidence="2">Uncharacterized protein</fullName>
    </submittedName>
</protein>
<reference evidence="2 3" key="1">
    <citation type="journal article" date="2019" name="Sci. Rep.">
        <title>Orb-weaving spider Araneus ventricosus genome elucidates the spidroin gene catalogue.</title>
        <authorList>
            <person name="Kono N."/>
            <person name="Nakamura H."/>
            <person name="Ohtoshi R."/>
            <person name="Moran D.A.P."/>
            <person name="Shinohara A."/>
            <person name="Yoshida Y."/>
            <person name="Fujiwara M."/>
            <person name="Mori M."/>
            <person name="Tomita M."/>
            <person name="Arakawa K."/>
        </authorList>
    </citation>
    <scope>NUCLEOTIDE SEQUENCE [LARGE SCALE GENOMIC DNA]</scope>
</reference>
<evidence type="ECO:0000313" key="2">
    <source>
        <dbReference type="EMBL" id="GBN18136.1"/>
    </source>
</evidence>
<proteinExistence type="predicted"/>